<dbReference type="PANTHER" id="PTHR40516">
    <property type="entry name" value="ANTITOXIN CHPS-RELATED"/>
    <property type="match status" value="1"/>
</dbReference>
<dbReference type="PANTHER" id="PTHR40516:SF1">
    <property type="entry name" value="ANTITOXIN CHPS-RELATED"/>
    <property type="match status" value="1"/>
</dbReference>
<dbReference type="GO" id="GO:0097351">
    <property type="term" value="F:toxin sequestering activity"/>
    <property type="evidence" value="ECO:0007669"/>
    <property type="project" value="InterPro"/>
</dbReference>
<dbReference type="GO" id="GO:0003677">
    <property type="term" value="F:DNA binding"/>
    <property type="evidence" value="ECO:0007669"/>
    <property type="project" value="UniProtKB-KW"/>
</dbReference>
<dbReference type="SUPFAM" id="SSF89447">
    <property type="entry name" value="AbrB/MazE/MraZ-like"/>
    <property type="match status" value="1"/>
</dbReference>
<gene>
    <name evidence="2" type="ORF">Y958_03895</name>
</gene>
<accession>A0A248JPA8</accession>
<dbReference type="Gene3D" id="2.10.260.10">
    <property type="match status" value="1"/>
</dbReference>
<dbReference type="Proteomes" id="UP000197153">
    <property type="component" value="Chromosome 1"/>
</dbReference>
<dbReference type="EMBL" id="CP022110">
    <property type="protein sequence ID" value="ASG20064.1"/>
    <property type="molecule type" value="Genomic_DNA"/>
</dbReference>
<dbReference type="InterPro" id="IPR039052">
    <property type="entry name" value="Antitox_PemI-like"/>
</dbReference>
<keyword evidence="2" id="KW-0238">DNA-binding</keyword>
<evidence type="ECO:0000313" key="2">
    <source>
        <dbReference type="EMBL" id="ASG20064.1"/>
    </source>
</evidence>
<sequence>MQVQISRWGNSLGLRVPKDIATEVGLAEGDRVEVVAEHGRIVISPTRPRYQLADLLVGMTPHAMGAAFDWGDDVGREVVE</sequence>
<dbReference type="AlphaFoldDB" id="A0A248JPA8"/>
<dbReference type="Pfam" id="PF04014">
    <property type="entry name" value="MazE_antitoxin"/>
    <property type="match status" value="1"/>
</dbReference>
<dbReference type="InterPro" id="IPR007159">
    <property type="entry name" value="SpoVT-AbrB_dom"/>
</dbReference>
<evidence type="ECO:0000313" key="3">
    <source>
        <dbReference type="Proteomes" id="UP000197153"/>
    </source>
</evidence>
<proteinExistence type="predicted"/>
<dbReference type="KEGG" id="nao:Y958_03895"/>
<dbReference type="SMART" id="SM00966">
    <property type="entry name" value="SpoVT_AbrB"/>
    <property type="match status" value="1"/>
</dbReference>
<organism evidence="2 3">
    <name type="scientific">Nitrospirillum viridazoti CBAmc</name>
    <dbReference type="NCBI Taxonomy" id="1441467"/>
    <lineage>
        <taxon>Bacteria</taxon>
        <taxon>Pseudomonadati</taxon>
        <taxon>Pseudomonadota</taxon>
        <taxon>Alphaproteobacteria</taxon>
        <taxon>Rhodospirillales</taxon>
        <taxon>Azospirillaceae</taxon>
        <taxon>Nitrospirillum</taxon>
        <taxon>Nitrospirillum viridazoti</taxon>
    </lineage>
</organism>
<protein>
    <submittedName>
        <fullName evidence="2">AbrB/MazE/SpoVT family DNA-binding domain-containing protein</fullName>
    </submittedName>
</protein>
<dbReference type="InterPro" id="IPR037914">
    <property type="entry name" value="SpoVT-AbrB_sf"/>
</dbReference>
<dbReference type="RefSeq" id="WP_040850408.1">
    <property type="nucleotide sequence ID" value="NZ_CP022110.1"/>
</dbReference>
<reference evidence="2 3" key="1">
    <citation type="submission" date="2017-06" db="EMBL/GenBank/DDBJ databases">
        <title>Complete genome sequence of Nitrospirillum amazonense strain CBAmC, an endophytic nitrogen-fixing and plant growth-promoting bacterium, isolated from sugarcane.</title>
        <authorList>
            <person name="Schwab S."/>
            <person name="dos Santos Teixeira K.R."/>
            <person name="Simoes Araujo J.L."/>
            <person name="Soares Vidal M."/>
            <person name="Borges de Freitas H.R."/>
            <person name="Rivello Crivelaro A.L."/>
            <person name="Bueno de Camargo Nunes A."/>
            <person name="dos Santos C.M."/>
            <person name="Palmeira da Silva Rosa D."/>
            <person name="da Silva Padilha D."/>
            <person name="da Silva E."/>
            <person name="Araujo Terra L."/>
            <person name="Soares Mendes V."/>
            <person name="Farinelli L."/>
            <person name="Magalhaes Cruz L."/>
            <person name="Baldani J.I."/>
        </authorList>
    </citation>
    <scope>NUCLEOTIDE SEQUENCE [LARGE SCALE GENOMIC DNA]</scope>
    <source>
        <strain evidence="2 3">CBAmC</strain>
    </source>
</reference>
<keyword evidence="3" id="KW-1185">Reference proteome</keyword>
<evidence type="ECO:0000259" key="1">
    <source>
        <dbReference type="SMART" id="SM00966"/>
    </source>
</evidence>
<name>A0A248JPA8_9PROT</name>
<feature type="domain" description="SpoVT-AbrB" evidence="1">
    <location>
        <begin position="6"/>
        <end position="51"/>
    </location>
</feature>